<dbReference type="InterPro" id="IPR004843">
    <property type="entry name" value="Calcineurin-like_PHP"/>
</dbReference>
<dbReference type="PANTHER" id="PTHR12905">
    <property type="entry name" value="METALLOPHOSPHOESTERASE"/>
    <property type="match status" value="1"/>
</dbReference>
<dbReference type="OMA" id="GHDFMID"/>
<evidence type="ECO:0000259" key="1">
    <source>
        <dbReference type="Pfam" id="PF00149"/>
    </source>
</evidence>
<organism evidence="3">
    <name type="scientific">Metarhizium acridum (strain CQMa 102)</name>
    <dbReference type="NCBI Taxonomy" id="655827"/>
    <lineage>
        <taxon>Eukaryota</taxon>
        <taxon>Fungi</taxon>
        <taxon>Dikarya</taxon>
        <taxon>Ascomycota</taxon>
        <taxon>Pezizomycotina</taxon>
        <taxon>Sordariomycetes</taxon>
        <taxon>Hypocreomycetidae</taxon>
        <taxon>Hypocreales</taxon>
        <taxon>Clavicipitaceae</taxon>
        <taxon>Metarhizium</taxon>
    </lineage>
</organism>
<protein>
    <recommendedName>
        <fullName evidence="1">Calcineurin-like phosphoesterase domain-containing protein</fullName>
    </recommendedName>
</protein>
<feature type="domain" description="Calcineurin-like phosphoesterase" evidence="1">
    <location>
        <begin position="6"/>
        <end position="211"/>
    </location>
</feature>
<dbReference type="OrthoDB" id="630188at2759"/>
<keyword evidence="3" id="KW-1185">Reference proteome</keyword>
<dbReference type="HOGENOM" id="CLU_776297_0_0_1"/>
<dbReference type="Proteomes" id="UP000002499">
    <property type="component" value="Unassembled WGS sequence"/>
</dbReference>
<dbReference type="InParanoid" id="E9EF53"/>
<dbReference type="eggNOG" id="KOG3947">
    <property type="taxonomic scope" value="Eukaryota"/>
</dbReference>
<dbReference type="Pfam" id="PF00149">
    <property type="entry name" value="Metallophos"/>
    <property type="match status" value="1"/>
</dbReference>
<dbReference type="InterPro" id="IPR029052">
    <property type="entry name" value="Metallo-depent_PP-like"/>
</dbReference>
<reference evidence="2 3" key="1">
    <citation type="journal article" date="2011" name="PLoS Genet.">
        <title>Genome sequencing and comparative transcriptomics of the model entomopathogenic fungi Metarhizium anisopliae and M. acridum.</title>
        <authorList>
            <person name="Gao Q."/>
            <person name="Jin K."/>
            <person name="Ying S.H."/>
            <person name="Zhang Y."/>
            <person name="Xiao G."/>
            <person name="Shang Y."/>
            <person name="Duan Z."/>
            <person name="Hu X."/>
            <person name="Xie X.Q."/>
            <person name="Zhou G."/>
            <person name="Peng G."/>
            <person name="Luo Z."/>
            <person name="Huang W."/>
            <person name="Wang B."/>
            <person name="Fang W."/>
            <person name="Wang S."/>
            <person name="Zhong Y."/>
            <person name="Ma L.J."/>
            <person name="St Leger R.J."/>
            <person name="Zhao G.P."/>
            <person name="Pei Y."/>
            <person name="Feng M.G."/>
            <person name="Xia Y."/>
            <person name="Wang C."/>
        </authorList>
    </citation>
    <scope>NUCLEOTIDE SEQUENCE [LARGE SCALE GENOMIC DNA]</scope>
    <source>
        <strain evidence="2 3">CQMa 102</strain>
    </source>
</reference>
<accession>E9EF53</accession>
<name>E9EF53_METAQ</name>
<evidence type="ECO:0000313" key="3">
    <source>
        <dbReference type="Proteomes" id="UP000002499"/>
    </source>
</evidence>
<dbReference type="CDD" id="cd07379">
    <property type="entry name" value="MPP_239FB"/>
    <property type="match status" value="1"/>
</dbReference>
<dbReference type="GO" id="GO:0016787">
    <property type="term" value="F:hydrolase activity"/>
    <property type="evidence" value="ECO:0007669"/>
    <property type="project" value="InterPro"/>
</dbReference>
<dbReference type="Gene3D" id="3.60.21.10">
    <property type="match status" value="1"/>
</dbReference>
<gene>
    <name evidence="2" type="ORF">MAC_08501</name>
</gene>
<dbReference type="PANTHER" id="PTHR12905:SF0">
    <property type="entry name" value="CALCINEURIN-LIKE PHOSPHOESTERASE DOMAIN-CONTAINING PROTEIN"/>
    <property type="match status" value="1"/>
</dbReference>
<evidence type="ECO:0000313" key="2">
    <source>
        <dbReference type="EMBL" id="EFY85436.1"/>
    </source>
</evidence>
<proteinExistence type="predicted"/>
<dbReference type="AlphaFoldDB" id="E9EF53"/>
<dbReference type="InterPro" id="IPR051693">
    <property type="entry name" value="UPF0046_metallophosphoest"/>
</dbReference>
<dbReference type="SUPFAM" id="SSF56300">
    <property type="entry name" value="Metallo-dependent phosphatases"/>
    <property type="match status" value="1"/>
</dbReference>
<sequence>MDIKTRFLILSDTHADDWTPQVASLPPIDVAIHCGDLTEESKIAEFRTSLRLLNIIDAPLKLVIAGNHDFTLDTPRFKQKLAEANPSIEPELIRKEFGDIGEAQSLLHDARANGIVFLDEGVHHFNLQNGASLTVYASPYTPSLGDWGFQFNPKDSHNFDIEKEVDVAITHGPPRGVLDMTSSRQRAGCDALFSAIATSRPRLHCFGHIHEGWGARLVTWRDGTVGERPSHFSNIDNERSSTIETLSSLYPRKFDTAERISDKNSKRQRRDRAIQEWLHYVDMIDVPITDLDNMNSEAETLRCIEHNMAIAFCREVEEAGRSSLPDFVDRCRGRRNIYVLGLLRRALANASSAANEN</sequence>
<dbReference type="EMBL" id="GL698577">
    <property type="protein sequence ID" value="EFY85436.1"/>
    <property type="molecule type" value="Genomic_DNA"/>
</dbReference>